<dbReference type="GO" id="GO:0102965">
    <property type="term" value="F:alcohol-forming long-chain fatty acyl-CoA reductase activity"/>
    <property type="evidence" value="ECO:0007669"/>
    <property type="project" value="UniProtKB-EC"/>
</dbReference>
<dbReference type="SUPFAM" id="SSF51735">
    <property type="entry name" value="NAD(P)-binding Rossmann-fold domains"/>
    <property type="match status" value="1"/>
</dbReference>
<keyword evidence="6 10" id="KW-1133">Transmembrane helix</keyword>
<dbReference type="GO" id="GO:0035336">
    <property type="term" value="P:long-chain fatty-acyl-CoA metabolic process"/>
    <property type="evidence" value="ECO:0007669"/>
    <property type="project" value="TreeGrafter"/>
</dbReference>
<dbReference type="Pfam" id="PF03015">
    <property type="entry name" value="Sterile"/>
    <property type="match status" value="1"/>
</dbReference>
<dbReference type="GO" id="GO:0005777">
    <property type="term" value="C:peroxisome"/>
    <property type="evidence" value="ECO:0007669"/>
    <property type="project" value="TreeGrafter"/>
</dbReference>
<dbReference type="InterPro" id="IPR033640">
    <property type="entry name" value="FAR_C"/>
</dbReference>
<evidence type="ECO:0000313" key="14">
    <source>
        <dbReference type="Proteomes" id="UP000051574"/>
    </source>
</evidence>
<reference evidence="13 14" key="1">
    <citation type="submission" date="2015-09" db="EMBL/GenBank/DDBJ databases">
        <title>Draft genome of the scarab beetle Oryctes borbonicus.</title>
        <authorList>
            <person name="Meyer J.M."/>
            <person name="Markov G.V."/>
            <person name="Baskaran P."/>
            <person name="Herrmann M."/>
            <person name="Sommer R.J."/>
            <person name="Roedelsperger C."/>
        </authorList>
    </citation>
    <scope>NUCLEOTIDE SEQUENCE [LARGE SCALE GENOMIC DNA]</scope>
    <source>
        <strain evidence="13">OB123</strain>
        <tissue evidence="13">Whole animal</tissue>
    </source>
</reference>
<evidence type="ECO:0000256" key="3">
    <source>
        <dbReference type="ARBA" id="ARBA00022516"/>
    </source>
</evidence>
<comment type="function">
    <text evidence="10">Catalyzes the reduction of fatty acyl-CoA to fatty alcohols.</text>
</comment>
<comment type="caution">
    <text evidence="13">The sequence shown here is derived from an EMBL/GenBank/DDBJ whole genome shotgun (WGS) entry which is preliminary data.</text>
</comment>
<dbReference type="GO" id="GO:0016020">
    <property type="term" value="C:membrane"/>
    <property type="evidence" value="ECO:0007669"/>
    <property type="project" value="UniProtKB-SubCell"/>
</dbReference>
<keyword evidence="14" id="KW-1185">Reference proteome</keyword>
<dbReference type="Proteomes" id="UP000051574">
    <property type="component" value="Unassembled WGS sequence"/>
</dbReference>
<comment type="subcellular location">
    <subcellularLocation>
        <location evidence="1">Membrane</location>
        <topology evidence="1">Multi-pass membrane protein</topology>
    </subcellularLocation>
</comment>
<gene>
    <name evidence="13" type="ORF">AMK59_1259</name>
</gene>
<dbReference type="EC" id="1.2.1.84" evidence="10"/>
<evidence type="ECO:0000256" key="5">
    <source>
        <dbReference type="ARBA" id="ARBA00022857"/>
    </source>
</evidence>
<keyword evidence="10" id="KW-0560">Oxidoreductase</keyword>
<dbReference type="PANTHER" id="PTHR11011:SF60">
    <property type="entry name" value="FATTY ACYL-COA REDUCTASE-RELATED"/>
    <property type="match status" value="1"/>
</dbReference>
<evidence type="ECO:0000256" key="8">
    <source>
        <dbReference type="ARBA" id="ARBA00023136"/>
    </source>
</evidence>
<dbReference type="OrthoDB" id="429813at2759"/>
<accession>A0A0T6BDN9</accession>
<evidence type="ECO:0000259" key="11">
    <source>
        <dbReference type="Pfam" id="PF03015"/>
    </source>
</evidence>
<protein>
    <recommendedName>
        <fullName evidence="10">Fatty acyl-CoA reductase</fullName>
        <ecNumber evidence="10">1.2.1.84</ecNumber>
    </recommendedName>
</protein>
<dbReference type="AlphaFoldDB" id="A0A0T6BDN9"/>
<dbReference type="CDD" id="cd09071">
    <property type="entry name" value="FAR_C"/>
    <property type="match status" value="1"/>
</dbReference>
<dbReference type="GO" id="GO:0080019">
    <property type="term" value="F:alcohol-forming very long-chain fatty acyl-CoA reductase activity"/>
    <property type="evidence" value="ECO:0007669"/>
    <property type="project" value="InterPro"/>
</dbReference>
<dbReference type="Gene3D" id="3.40.50.720">
    <property type="entry name" value="NAD(P)-binding Rossmann-like Domain"/>
    <property type="match status" value="1"/>
</dbReference>
<feature type="transmembrane region" description="Helical" evidence="10">
    <location>
        <begin position="389"/>
        <end position="413"/>
    </location>
</feature>
<proteinExistence type="inferred from homology"/>
<evidence type="ECO:0000256" key="10">
    <source>
        <dbReference type="RuleBase" id="RU363097"/>
    </source>
</evidence>
<evidence type="ECO:0000256" key="2">
    <source>
        <dbReference type="ARBA" id="ARBA00005928"/>
    </source>
</evidence>
<feature type="domain" description="Fatty acyl-CoA reductase C-terminal" evidence="11">
    <location>
        <begin position="399"/>
        <end position="490"/>
    </location>
</feature>
<keyword evidence="5 10" id="KW-0521">NADP</keyword>
<dbReference type="CDD" id="cd05236">
    <property type="entry name" value="FAR-N_SDR_e"/>
    <property type="match status" value="1"/>
</dbReference>
<evidence type="ECO:0000256" key="4">
    <source>
        <dbReference type="ARBA" id="ARBA00022692"/>
    </source>
</evidence>
<dbReference type="InterPro" id="IPR036291">
    <property type="entry name" value="NAD(P)-bd_dom_sf"/>
</dbReference>
<dbReference type="InterPro" id="IPR013120">
    <property type="entry name" value="FAR_NAD-bd"/>
</dbReference>
<evidence type="ECO:0000256" key="6">
    <source>
        <dbReference type="ARBA" id="ARBA00022989"/>
    </source>
</evidence>
<keyword evidence="7 10" id="KW-0443">Lipid metabolism</keyword>
<feature type="domain" description="Thioester reductase (TE)" evidence="12">
    <location>
        <begin position="49"/>
        <end position="317"/>
    </location>
</feature>
<feature type="transmembrane region" description="Helical" evidence="10">
    <location>
        <begin position="514"/>
        <end position="539"/>
    </location>
</feature>
<sequence>MFQCTFDEYRHDNVDPRIYEMNMPPLIEEAQEAPLTPIQKFYSGANVFITGGTGFIGQLLVEKLLRSCPDIGNIYLLIREKKNKNMVTRIDEILDECIFDKLKIAYPKYKYKVVGIEGDCGLPKLGINEQERRLLTNEVNVVFHVAATVNFDEKLKTAVNINVKGTKELLTFCKEMTKLKAVVHVSTAFSNCAEDVIEEIFYPTPIEYNKLITLTEILSEDALQKITPNILGNLPNTYAFTKAIAENMIQEEGKNLPLGIYRPSIVVSTYKEPLRGWINNMYGAVGVTVGAGMGLLRVIHCDSDANANIVPADMCVNGLIAVPWEASYKYQKSIEEQTNFEIPIYNYESSQDQPINWSKYMELTSKYGTQNPTANALWYYSLNLIKHKFLYQLAAILVHFVPAIMLDALLLLIGRKTRFFKIYTKIYRFSRVISYFSTKNFKFRSTRMRQLISKMSDGDRAVFMCDLKKLNWEEYFKYHFIGVRLYILKDPLSTLPEAIRKFNRLYWCHQMLKIILGFTAMRITWNLIACALLNVSGIFSS</sequence>
<comment type="similarity">
    <text evidence="2 10">Belongs to the fatty acyl-CoA reductase family.</text>
</comment>
<evidence type="ECO:0000259" key="12">
    <source>
        <dbReference type="Pfam" id="PF07993"/>
    </source>
</evidence>
<dbReference type="Pfam" id="PF07993">
    <property type="entry name" value="NAD_binding_4"/>
    <property type="match status" value="1"/>
</dbReference>
<comment type="catalytic activity">
    <reaction evidence="9 10">
        <text>a long-chain fatty acyl-CoA + 2 NADPH + 2 H(+) = a long-chain primary fatty alcohol + 2 NADP(+) + CoA</text>
        <dbReference type="Rhea" id="RHEA:52716"/>
        <dbReference type="ChEBI" id="CHEBI:15378"/>
        <dbReference type="ChEBI" id="CHEBI:57287"/>
        <dbReference type="ChEBI" id="CHEBI:57783"/>
        <dbReference type="ChEBI" id="CHEBI:58349"/>
        <dbReference type="ChEBI" id="CHEBI:77396"/>
        <dbReference type="ChEBI" id="CHEBI:83139"/>
        <dbReference type="EC" id="1.2.1.84"/>
    </reaction>
</comment>
<keyword evidence="8 10" id="KW-0472">Membrane</keyword>
<dbReference type="InterPro" id="IPR026055">
    <property type="entry name" value="FAR"/>
</dbReference>
<evidence type="ECO:0000256" key="1">
    <source>
        <dbReference type="ARBA" id="ARBA00004141"/>
    </source>
</evidence>
<name>A0A0T6BDN9_9SCAR</name>
<evidence type="ECO:0000256" key="9">
    <source>
        <dbReference type="ARBA" id="ARBA00052530"/>
    </source>
</evidence>
<dbReference type="FunFam" id="3.40.50.720:FF:000143">
    <property type="entry name" value="Fatty acyl-CoA reductase"/>
    <property type="match status" value="1"/>
</dbReference>
<evidence type="ECO:0000256" key="7">
    <source>
        <dbReference type="ARBA" id="ARBA00023098"/>
    </source>
</evidence>
<keyword evidence="4 10" id="KW-0812">Transmembrane</keyword>
<keyword evidence="3 10" id="KW-0444">Lipid biosynthesis</keyword>
<dbReference type="PANTHER" id="PTHR11011">
    <property type="entry name" value="MALE STERILITY PROTEIN 2-RELATED"/>
    <property type="match status" value="1"/>
</dbReference>
<dbReference type="EMBL" id="LJIG01001484">
    <property type="protein sequence ID" value="KRT85456.1"/>
    <property type="molecule type" value="Genomic_DNA"/>
</dbReference>
<evidence type="ECO:0000313" key="13">
    <source>
        <dbReference type="EMBL" id="KRT85456.1"/>
    </source>
</evidence>
<organism evidence="13 14">
    <name type="scientific">Oryctes borbonicus</name>
    <dbReference type="NCBI Taxonomy" id="1629725"/>
    <lineage>
        <taxon>Eukaryota</taxon>
        <taxon>Metazoa</taxon>
        <taxon>Ecdysozoa</taxon>
        <taxon>Arthropoda</taxon>
        <taxon>Hexapoda</taxon>
        <taxon>Insecta</taxon>
        <taxon>Pterygota</taxon>
        <taxon>Neoptera</taxon>
        <taxon>Endopterygota</taxon>
        <taxon>Coleoptera</taxon>
        <taxon>Polyphaga</taxon>
        <taxon>Scarabaeiformia</taxon>
        <taxon>Scarabaeidae</taxon>
        <taxon>Dynastinae</taxon>
        <taxon>Oryctes</taxon>
    </lineage>
</organism>